<keyword evidence="3" id="KW-1185">Reference proteome</keyword>
<dbReference type="InterPro" id="IPR037401">
    <property type="entry name" value="SnoaL-like"/>
</dbReference>
<organism evidence="2 3">
    <name type="scientific">Zobellia barbeyronii</name>
    <dbReference type="NCBI Taxonomy" id="2748009"/>
    <lineage>
        <taxon>Bacteria</taxon>
        <taxon>Pseudomonadati</taxon>
        <taxon>Bacteroidota</taxon>
        <taxon>Flavobacteriia</taxon>
        <taxon>Flavobacteriales</taxon>
        <taxon>Flavobacteriaceae</taxon>
        <taxon>Zobellia</taxon>
    </lineage>
</organism>
<reference evidence="2 3" key="1">
    <citation type="submission" date="2020-06" db="EMBL/GenBank/DDBJ databases">
        <authorList>
            <person name="Isaeva M.P."/>
            <person name="Chernysheva N.Y."/>
        </authorList>
    </citation>
    <scope>NUCLEOTIDE SEQUENCE [LARGE SCALE GENOMIC DNA]</scope>
    <source>
        <strain evidence="2 3">KMM 6746</strain>
    </source>
</reference>
<accession>A0ABS5WKQ4</accession>
<name>A0ABS5WKQ4_9FLAO</name>
<dbReference type="Proteomes" id="UP000740413">
    <property type="component" value="Unassembled WGS sequence"/>
</dbReference>
<feature type="domain" description="SnoaL-like" evidence="1">
    <location>
        <begin position="12"/>
        <end position="113"/>
    </location>
</feature>
<evidence type="ECO:0000313" key="3">
    <source>
        <dbReference type="Proteomes" id="UP000740413"/>
    </source>
</evidence>
<protein>
    <submittedName>
        <fullName evidence="2">Nuclear transport factor 2 family protein</fullName>
    </submittedName>
</protein>
<dbReference type="EMBL" id="JACATN010000009">
    <property type="protein sequence ID" value="MBT2163573.1"/>
    <property type="molecule type" value="Genomic_DNA"/>
</dbReference>
<dbReference type="Pfam" id="PF12680">
    <property type="entry name" value="SnoaL_2"/>
    <property type="match status" value="1"/>
</dbReference>
<dbReference type="InterPro" id="IPR032710">
    <property type="entry name" value="NTF2-like_dom_sf"/>
</dbReference>
<evidence type="ECO:0000313" key="2">
    <source>
        <dbReference type="EMBL" id="MBT2163573.1"/>
    </source>
</evidence>
<proteinExistence type="predicted"/>
<comment type="caution">
    <text evidence="2">The sequence shown here is derived from an EMBL/GenBank/DDBJ whole genome shotgun (WGS) entry which is preliminary data.</text>
</comment>
<evidence type="ECO:0000259" key="1">
    <source>
        <dbReference type="Pfam" id="PF12680"/>
    </source>
</evidence>
<gene>
    <name evidence="2" type="ORF">HW347_20045</name>
</gene>
<reference evidence="3" key="2">
    <citation type="submission" date="2023-07" db="EMBL/GenBank/DDBJ databases">
        <title>Zobellia barbeyronii sp. nov., a new marine flavobacterium, isolated from green and red algae.</title>
        <authorList>
            <person name="Nedashkovskaya O.I."/>
            <person name="Otstavnykh N."/>
            <person name="Zhukova N."/>
            <person name="Guzev K."/>
            <person name="Chausova V."/>
            <person name="Tekutyeva L."/>
            <person name="Mikhailov V."/>
            <person name="Isaeva M."/>
        </authorList>
    </citation>
    <scope>NUCLEOTIDE SEQUENCE [LARGE SCALE GENOMIC DNA]</scope>
    <source>
        <strain evidence="3">KMM 6746</strain>
    </source>
</reference>
<sequence length="135" mass="15741">MQQQHPNLDLIHDFFTAYGNNDPLGIEKVLDENIKWHIPGEHPLSGTKRGIEEVLEYFKQLGKGAFKAEPIIMGVNDTHVIDCHRNWSNLKNVENLDNMSCLLWRIENNKIKEVHNFPENQKIVDVFFKEVYGEI</sequence>
<dbReference type="RefSeq" id="WP_214613509.1">
    <property type="nucleotide sequence ID" value="NZ_JACATN010000009.1"/>
</dbReference>
<dbReference type="SUPFAM" id="SSF54427">
    <property type="entry name" value="NTF2-like"/>
    <property type="match status" value="1"/>
</dbReference>
<dbReference type="Gene3D" id="3.10.450.50">
    <property type="match status" value="1"/>
</dbReference>